<gene>
    <name evidence="3" type="ORF">SPARVUS_LOCUS7895719</name>
</gene>
<dbReference type="Pfam" id="PF02210">
    <property type="entry name" value="Laminin_G_2"/>
    <property type="match status" value="4"/>
</dbReference>
<evidence type="ECO:0000313" key="4">
    <source>
        <dbReference type="Proteomes" id="UP001162483"/>
    </source>
</evidence>
<feature type="domain" description="Laminin G" evidence="2">
    <location>
        <begin position="553"/>
        <end position="725"/>
    </location>
</feature>
<protein>
    <recommendedName>
        <fullName evidence="2">Laminin G domain-containing protein</fullName>
    </recommendedName>
</protein>
<dbReference type="InterPro" id="IPR013320">
    <property type="entry name" value="ConA-like_dom_sf"/>
</dbReference>
<name>A0ABN9DNA1_9NEOB</name>
<dbReference type="InterPro" id="IPR050372">
    <property type="entry name" value="Neurexin-related_CASP"/>
</dbReference>
<feature type="domain" description="Laminin G" evidence="2">
    <location>
        <begin position="377"/>
        <end position="547"/>
    </location>
</feature>
<dbReference type="PROSITE" id="PS50025">
    <property type="entry name" value="LAM_G_DOMAIN"/>
    <property type="match status" value="4"/>
</dbReference>
<organism evidence="3 4">
    <name type="scientific">Staurois parvus</name>
    <dbReference type="NCBI Taxonomy" id="386267"/>
    <lineage>
        <taxon>Eukaryota</taxon>
        <taxon>Metazoa</taxon>
        <taxon>Chordata</taxon>
        <taxon>Craniata</taxon>
        <taxon>Vertebrata</taxon>
        <taxon>Euteleostomi</taxon>
        <taxon>Amphibia</taxon>
        <taxon>Batrachia</taxon>
        <taxon>Anura</taxon>
        <taxon>Neobatrachia</taxon>
        <taxon>Ranoidea</taxon>
        <taxon>Ranidae</taxon>
        <taxon>Staurois</taxon>
    </lineage>
</organism>
<dbReference type="EMBL" id="CATNWA010014629">
    <property type="protein sequence ID" value="CAI9574100.1"/>
    <property type="molecule type" value="Genomic_DNA"/>
</dbReference>
<reference evidence="3" key="1">
    <citation type="submission" date="2023-05" db="EMBL/GenBank/DDBJ databases">
        <authorList>
            <person name="Stuckert A."/>
        </authorList>
    </citation>
    <scope>NUCLEOTIDE SEQUENCE</scope>
</reference>
<sequence length="728" mass="79867">MDVRLVSYNGIIFFLDAEDQFLCLAAQEGKLTLYYNVGSGTEKAKSMESTQLFVSSSSTKAIQVILAFKKKIFVRLERTTVYTVEYDGGNLETSQYFYLGGLPSEKIPESLKDFFPTGGSIRGCMKGLKALGKYVDLKRMNTTGVSYGCTTDLLIARSVQFHGHGFLNVNLKHVPSFQDDFAAGFGFQTSQHNGLMYHQSSEEGSCQVSVQDGHLLVKLLSTELTSRAPYSDGVGHYLSLYSNKKEVRLYIDDQLQGSRRLSDGSRRRRQDAAGIGLLLGGAPDSGLPGNLSGCISNVFVKSITGPQMVLDLQQNLRSMNVTMSCQEATEQRPQEIRALLKKDKLKMKQARQRKLALMHHQNQLNSSCMLPKTVKGAFQFGGSSSSHLEFTDLPDFRQERFSFSMEVRLNASNGLLFYVANEQGTSSMSLQVLHARFVILMNIDGRIHRLKSKDKYTDGLWHTVFFGKEKNKLRLVIDGLKAQTVVIRLGSTLSLTSPVYVGGVPALRNLPDSMDGALNGFRGCLRDLKMNGKAMGAPGRVVGVTPCFEGFTESGLFFSDGGFLRLGDLIDLRSDLELKLEVRPMHPFGLIFHIHSENGNSISVSAADKKVTLVLTDERGKHSTEVNLQQPLCDGQWHTIAVTKGSNVIQLDVDTEGSHLVGVSPSSHIHSHGTLFVGGVPATLRSSEVLSPPYHGCMRNLSMNRKLANVSKSGTFSGSSGVNVCPAL</sequence>
<dbReference type="Gene3D" id="2.60.120.200">
    <property type="match status" value="4"/>
</dbReference>
<evidence type="ECO:0000256" key="1">
    <source>
        <dbReference type="PROSITE-ProRule" id="PRU00122"/>
    </source>
</evidence>
<evidence type="ECO:0000313" key="3">
    <source>
        <dbReference type="EMBL" id="CAI9574100.1"/>
    </source>
</evidence>
<dbReference type="InterPro" id="IPR001791">
    <property type="entry name" value="Laminin_G"/>
</dbReference>
<keyword evidence="4" id="KW-1185">Reference proteome</keyword>
<dbReference type="CDD" id="cd00110">
    <property type="entry name" value="LamG"/>
    <property type="match status" value="4"/>
</dbReference>
<comment type="caution">
    <text evidence="3">The sequence shown here is derived from an EMBL/GenBank/DDBJ whole genome shotgun (WGS) entry which is preliminary data.</text>
</comment>
<feature type="domain" description="Laminin G" evidence="2">
    <location>
        <begin position="1"/>
        <end position="149"/>
    </location>
</feature>
<proteinExistence type="predicted"/>
<feature type="domain" description="Laminin G" evidence="2">
    <location>
        <begin position="158"/>
        <end position="325"/>
    </location>
</feature>
<dbReference type="SMART" id="SM00282">
    <property type="entry name" value="LamG"/>
    <property type="match status" value="4"/>
</dbReference>
<dbReference type="PANTHER" id="PTHR15036">
    <property type="entry name" value="PIKACHURIN-LIKE PROTEIN"/>
    <property type="match status" value="1"/>
</dbReference>
<dbReference type="PANTHER" id="PTHR15036:SF47">
    <property type="entry name" value="LAMININ SUBUNIT ALPHA-4"/>
    <property type="match status" value="1"/>
</dbReference>
<dbReference type="Proteomes" id="UP001162483">
    <property type="component" value="Unassembled WGS sequence"/>
</dbReference>
<comment type="caution">
    <text evidence="1">Lacks conserved residue(s) required for the propagation of feature annotation.</text>
</comment>
<evidence type="ECO:0000259" key="2">
    <source>
        <dbReference type="PROSITE" id="PS50025"/>
    </source>
</evidence>
<accession>A0ABN9DNA1</accession>
<dbReference type="SUPFAM" id="SSF49899">
    <property type="entry name" value="Concanavalin A-like lectins/glucanases"/>
    <property type="match status" value="4"/>
</dbReference>